<organism evidence="1 2">
    <name type="scientific">Rhizophlyctis rosea</name>
    <dbReference type="NCBI Taxonomy" id="64517"/>
    <lineage>
        <taxon>Eukaryota</taxon>
        <taxon>Fungi</taxon>
        <taxon>Fungi incertae sedis</taxon>
        <taxon>Chytridiomycota</taxon>
        <taxon>Chytridiomycota incertae sedis</taxon>
        <taxon>Chytridiomycetes</taxon>
        <taxon>Rhizophlyctidales</taxon>
        <taxon>Rhizophlyctidaceae</taxon>
        <taxon>Rhizophlyctis</taxon>
    </lineage>
</organism>
<proteinExistence type="predicted"/>
<keyword evidence="2" id="KW-1185">Reference proteome</keyword>
<dbReference type="AlphaFoldDB" id="A0AAD5SEX5"/>
<name>A0AAD5SEX5_9FUNG</name>
<dbReference type="Proteomes" id="UP001212841">
    <property type="component" value="Unassembled WGS sequence"/>
</dbReference>
<dbReference type="EMBL" id="JADGJD010000212">
    <property type="protein sequence ID" value="KAJ3053386.1"/>
    <property type="molecule type" value="Genomic_DNA"/>
</dbReference>
<reference evidence="1" key="1">
    <citation type="submission" date="2020-05" db="EMBL/GenBank/DDBJ databases">
        <title>Phylogenomic resolution of chytrid fungi.</title>
        <authorList>
            <person name="Stajich J.E."/>
            <person name="Amses K."/>
            <person name="Simmons R."/>
            <person name="Seto K."/>
            <person name="Myers J."/>
            <person name="Bonds A."/>
            <person name="Quandt C.A."/>
            <person name="Barry K."/>
            <person name="Liu P."/>
            <person name="Grigoriev I."/>
            <person name="Longcore J.E."/>
            <person name="James T.Y."/>
        </authorList>
    </citation>
    <scope>NUCLEOTIDE SEQUENCE</scope>
    <source>
        <strain evidence="1">JEL0318</strain>
    </source>
</reference>
<accession>A0AAD5SEX5</accession>
<sequence length="87" mass="9717">MPTDFPPNAPVIFDIIQPNTSVLQRVLTRVTSVNKELSAVSVQREAGDSEVLSVGATFNIFIRTREKPLEWISVNLEVLDDDYQDGL</sequence>
<protein>
    <submittedName>
        <fullName evidence="1">Uncharacterized protein</fullName>
    </submittedName>
</protein>
<evidence type="ECO:0000313" key="1">
    <source>
        <dbReference type="EMBL" id="KAJ3053386.1"/>
    </source>
</evidence>
<evidence type="ECO:0000313" key="2">
    <source>
        <dbReference type="Proteomes" id="UP001212841"/>
    </source>
</evidence>
<gene>
    <name evidence="1" type="ORF">HK097_004393</name>
</gene>
<comment type="caution">
    <text evidence="1">The sequence shown here is derived from an EMBL/GenBank/DDBJ whole genome shotgun (WGS) entry which is preliminary data.</text>
</comment>